<reference evidence="6" key="1">
    <citation type="submission" date="2025-08" db="UniProtKB">
        <authorList>
            <consortium name="Ensembl"/>
        </authorList>
    </citation>
    <scope>IDENTIFICATION</scope>
</reference>
<comment type="similarity">
    <text evidence="1">Belongs to the TRAFAC class TrmE-Era-EngA-EngB-Septin-like GTPase superfamily. AIG1/Toc34/Toc159-like paraseptin GTPase family. IAN subfamily.</text>
</comment>
<dbReference type="Proteomes" id="UP000472267">
    <property type="component" value="Unassembled WGS sequence"/>
</dbReference>
<name>A0A672HL27_SALFA</name>
<dbReference type="Gene3D" id="3.40.50.300">
    <property type="entry name" value="P-loop containing nucleotide triphosphate hydrolases"/>
    <property type="match status" value="1"/>
</dbReference>
<feature type="transmembrane region" description="Helical" evidence="4">
    <location>
        <begin position="247"/>
        <end position="267"/>
    </location>
</feature>
<dbReference type="Pfam" id="PF04548">
    <property type="entry name" value="AIG1"/>
    <property type="match status" value="1"/>
</dbReference>
<dbReference type="PROSITE" id="PS51720">
    <property type="entry name" value="G_AIG1"/>
    <property type="match status" value="1"/>
</dbReference>
<sequence length="293" mass="32770">LKVMASRRIVLLGKTGAGKSSVANTILGEEYFTVSHFSPSGTKQCQEKTKCVDGRSITLIETPGFFGTESSEDQMKAAVISCITQCAPGPHVFLILLKVERFTKQEEELIRDICQHFSEEALQYSSVVFTHGDQLPEVEEIGDFVCKNVALNNLVMKCRGRCHVVDNKYWKRGEEGNYRSNQFQVAEILKTIDQIFEANNGGCYTNEMLQNVHREIQKEEIMIMSSSVSLSQEEIRGRAEVKVSDRLLILFAGIGAGMLTGAFLGVLDLLTADSEHNYVGNCQVLTKLFTRYY</sequence>
<dbReference type="GO" id="GO:0005525">
    <property type="term" value="F:GTP binding"/>
    <property type="evidence" value="ECO:0007669"/>
    <property type="project" value="UniProtKB-KW"/>
</dbReference>
<proteinExistence type="inferred from homology"/>
<evidence type="ECO:0000313" key="7">
    <source>
        <dbReference type="Proteomes" id="UP000472267"/>
    </source>
</evidence>
<organism evidence="6 7">
    <name type="scientific">Salarias fasciatus</name>
    <name type="common">Jewelled blenny</name>
    <name type="synonym">Blennius fasciatus</name>
    <dbReference type="NCBI Taxonomy" id="181472"/>
    <lineage>
        <taxon>Eukaryota</taxon>
        <taxon>Metazoa</taxon>
        <taxon>Chordata</taxon>
        <taxon>Craniata</taxon>
        <taxon>Vertebrata</taxon>
        <taxon>Euteleostomi</taxon>
        <taxon>Actinopterygii</taxon>
        <taxon>Neopterygii</taxon>
        <taxon>Teleostei</taxon>
        <taxon>Neoteleostei</taxon>
        <taxon>Acanthomorphata</taxon>
        <taxon>Ovalentaria</taxon>
        <taxon>Blenniimorphae</taxon>
        <taxon>Blenniiformes</taxon>
        <taxon>Blennioidei</taxon>
        <taxon>Blenniidae</taxon>
        <taxon>Salariinae</taxon>
        <taxon>Salarias</taxon>
    </lineage>
</organism>
<keyword evidence="4" id="KW-0472">Membrane</keyword>
<accession>A0A672HL27</accession>
<dbReference type="PANTHER" id="PTHR10903">
    <property type="entry name" value="GTPASE, IMAP FAMILY MEMBER-RELATED"/>
    <property type="match status" value="1"/>
</dbReference>
<dbReference type="Ensembl" id="ENSSFAT00005030847.1">
    <property type="protein sequence ID" value="ENSSFAP00005029752.1"/>
    <property type="gene ID" value="ENSSFAG00005015118.1"/>
</dbReference>
<keyword evidence="4" id="KW-0812">Transmembrane</keyword>
<evidence type="ECO:0000313" key="6">
    <source>
        <dbReference type="Ensembl" id="ENSSFAP00005029752.1"/>
    </source>
</evidence>
<evidence type="ECO:0000256" key="1">
    <source>
        <dbReference type="ARBA" id="ARBA00008535"/>
    </source>
</evidence>
<evidence type="ECO:0000256" key="2">
    <source>
        <dbReference type="ARBA" id="ARBA00022741"/>
    </source>
</evidence>
<dbReference type="InParanoid" id="A0A672HL27"/>
<reference evidence="6" key="2">
    <citation type="submission" date="2025-09" db="UniProtKB">
        <authorList>
            <consortium name="Ensembl"/>
        </authorList>
    </citation>
    <scope>IDENTIFICATION</scope>
</reference>
<dbReference type="PANTHER" id="PTHR10903:SF62">
    <property type="entry name" value="GTPASE IMAP FAMILY MEMBER 4-LIKE-RELATED"/>
    <property type="match status" value="1"/>
</dbReference>
<dbReference type="OMA" id="GRCHNEY"/>
<keyword evidence="2" id="KW-0547">Nucleotide-binding</keyword>
<keyword evidence="4" id="KW-1133">Transmembrane helix</keyword>
<dbReference type="FunFam" id="3.40.50.300:FF:000366">
    <property type="entry name" value="GTPase, IMAP family member 2"/>
    <property type="match status" value="1"/>
</dbReference>
<keyword evidence="3" id="KW-0342">GTP-binding</keyword>
<dbReference type="InterPro" id="IPR027417">
    <property type="entry name" value="P-loop_NTPase"/>
</dbReference>
<keyword evidence="7" id="KW-1185">Reference proteome</keyword>
<dbReference type="SUPFAM" id="SSF52540">
    <property type="entry name" value="P-loop containing nucleoside triphosphate hydrolases"/>
    <property type="match status" value="1"/>
</dbReference>
<feature type="domain" description="AIG1-type G" evidence="5">
    <location>
        <begin position="4"/>
        <end position="213"/>
    </location>
</feature>
<evidence type="ECO:0000256" key="4">
    <source>
        <dbReference type="SAM" id="Phobius"/>
    </source>
</evidence>
<dbReference type="InterPro" id="IPR045058">
    <property type="entry name" value="GIMA/IAN/Toc"/>
</dbReference>
<dbReference type="InterPro" id="IPR006703">
    <property type="entry name" value="G_AIG1"/>
</dbReference>
<protein>
    <recommendedName>
        <fullName evidence="5">AIG1-type G domain-containing protein</fullName>
    </recommendedName>
</protein>
<dbReference type="AlphaFoldDB" id="A0A672HL27"/>
<evidence type="ECO:0000256" key="3">
    <source>
        <dbReference type="ARBA" id="ARBA00023134"/>
    </source>
</evidence>
<evidence type="ECO:0000259" key="5">
    <source>
        <dbReference type="PROSITE" id="PS51720"/>
    </source>
</evidence>